<proteinExistence type="predicted"/>
<dbReference type="Proteomes" id="UP000051717">
    <property type="component" value="Unassembled WGS sequence"/>
</dbReference>
<evidence type="ECO:0008006" key="4">
    <source>
        <dbReference type="Google" id="ProtNLM"/>
    </source>
</evidence>
<evidence type="ECO:0000256" key="1">
    <source>
        <dbReference type="SAM" id="SignalP"/>
    </source>
</evidence>
<sequence>MRTLILLMVLLVPLGANAQTTFERTYGGSGDDYAYSVAETDDGGYIVAGWTWSFGPGIPDIYLVKTDGAGDTVWTRAYGGSLGDFSYSVEQTDDGGYVVAGYTFSFGAGVA</sequence>
<reference evidence="2 3" key="1">
    <citation type="journal article" date="2015" name="Microbiome">
        <title>Genomic resolution of linkages in carbon, nitrogen, and sulfur cycling among widespread estuary sediment bacteria.</title>
        <authorList>
            <person name="Baker B.J."/>
            <person name="Lazar C.S."/>
            <person name="Teske A.P."/>
            <person name="Dick G.J."/>
        </authorList>
    </citation>
    <scope>NUCLEOTIDE SEQUENCE [LARGE SCALE GENOMIC DNA]</scope>
    <source>
        <strain evidence="2">SM23_40</strain>
    </source>
</reference>
<feature type="chain" id="PRO_5006646590" description="PKD domain-containing protein" evidence="1">
    <location>
        <begin position="19"/>
        <end position="111"/>
    </location>
</feature>
<comment type="caution">
    <text evidence="2">The sequence shown here is derived from an EMBL/GenBank/DDBJ whole genome shotgun (WGS) entry which is preliminary data.</text>
</comment>
<gene>
    <name evidence="2" type="ORF">AMJ82_11995</name>
</gene>
<feature type="non-terminal residue" evidence="2">
    <location>
        <position position="111"/>
    </location>
</feature>
<dbReference type="PANTHER" id="PTHR42754">
    <property type="entry name" value="ENDOGLUCANASE"/>
    <property type="match status" value="1"/>
</dbReference>
<feature type="signal peptide" evidence="1">
    <location>
        <begin position="1"/>
        <end position="18"/>
    </location>
</feature>
<evidence type="ECO:0000313" key="3">
    <source>
        <dbReference type="Proteomes" id="UP000051717"/>
    </source>
</evidence>
<dbReference type="AlphaFoldDB" id="A0A0S8FZV3"/>
<protein>
    <recommendedName>
        <fullName evidence="4">PKD domain-containing protein</fullName>
    </recommendedName>
</protein>
<accession>A0A0S8FZV3</accession>
<keyword evidence="1" id="KW-0732">Signal</keyword>
<evidence type="ECO:0000313" key="2">
    <source>
        <dbReference type="EMBL" id="KPK66198.1"/>
    </source>
</evidence>
<organism evidence="2 3">
    <name type="scientific">candidate division TA06 bacterium SM23_40</name>
    <dbReference type="NCBI Taxonomy" id="1703774"/>
    <lineage>
        <taxon>Bacteria</taxon>
        <taxon>Bacteria division TA06</taxon>
    </lineage>
</organism>
<dbReference type="PANTHER" id="PTHR42754:SF1">
    <property type="entry name" value="LIPOPROTEIN"/>
    <property type="match status" value="1"/>
</dbReference>
<name>A0A0S8FZV3_UNCT6</name>
<dbReference type="EMBL" id="LJUI01000173">
    <property type="protein sequence ID" value="KPK66198.1"/>
    <property type="molecule type" value="Genomic_DNA"/>
</dbReference>